<accession>A0A9W8BDY5</accession>
<dbReference type="GO" id="GO:0004252">
    <property type="term" value="F:serine-type endopeptidase activity"/>
    <property type="evidence" value="ECO:0007669"/>
    <property type="project" value="TreeGrafter"/>
</dbReference>
<keyword evidence="4" id="KW-0378">Hydrolase</keyword>
<comment type="similarity">
    <text evidence="1">Belongs to the peptidase S9C family.</text>
</comment>
<protein>
    <recommendedName>
        <fullName evidence="5">Dipeptidyl-peptidase V</fullName>
    </recommendedName>
</protein>
<dbReference type="EMBL" id="JANBQF010000094">
    <property type="protein sequence ID" value="KAJ2005595.1"/>
    <property type="molecule type" value="Genomic_DNA"/>
</dbReference>
<dbReference type="InterPro" id="IPR001375">
    <property type="entry name" value="Peptidase_S9_cat"/>
</dbReference>
<evidence type="ECO:0000313" key="7">
    <source>
        <dbReference type="EMBL" id="KAJ2005595.1"/>
    </source>
</evidence>
<dbReference type="Gene3D" id="2.120.10.30">
    <property type="entry name" value="TolB, C-terminal domain"/>
    <property type="match status" value="1"/>
</dbReference>
<dbReference type="PANTHER" id="PTHR42776:SF13">
    <property type="entry name" value="DIPEPTIDYL-PEPTIDASE 5"/>
    <property type="match status" value="1"/>
</dbReference>
<evidence type="ECO:0000259" key="6">
    <source>
        <dbReference type="Pfam" id="PF00326"/>
    </source>
</evidence>
<dbReference type="Gene3D" id="3.40.50.1820">
    <property type="entry name" value="alpha/beta hydrolase"/>
    <property type="match status" value="1"/>
</dbReference>
<sequence length="740" mass="81718">MEHCAGMFFLAVATCSGDRYSPNESLSRGLYTWAALVAIILGCCARGGSSQESDKLVPLDSHLFHSLRRIGSPVVSLDQKQALFMTSYYDPDSNSEFNYLSLLDIDVGNITRLTPVLEGIERASNPVWLGPDKAGYLSKGALYQHDLTPGANGTLLFNATVNINSIAYRALSGTLLFTASTYPDGSIANVAEHLKSEKNRTDSALVFDNLWARHWNKWMGPSKSTLFAISPTGNNGSSWELGRETNLMQDLPPFKDPLLRWEVEGYSVSEDGRHVAFVVRKPGLDMAWSTNVDIYLVPADGSSSPKLLTGMSKGAASGLAFATDGSAIAWLQMETPGYESDINRIYVYNITTGLLSFVARSWDLSPQSIMWSADNQALFALTPDRGDRRLFSVDVATGKRTPLTGYGSVSSVARVGTDRLLVVYSSVTESSNMYTLDVGSSRDGSNEPMRRLTDTNGERLNGVYLSEAEDFWFTGARRDQVHGWILRPFGFNASQAYPLALLIHGGPQQASMHVFGHGQWNPNMYASAGYVTLVINFHGSSSYGQGFTDSIAKQWGGYPYEDLMKGLDHVLSKYSFIDATRVVALGGSYGGYMVNWINANTDRFAALVAHDGQFNVVAGYYSTDELWFIEHDVGGVPFTSGGRAEYERYNPERLAGKFRTPTLFIHGANDFRLTLEQSLAPWTLLRRKGIPSRLLYFPDEDHWVNKMGNSMRWYAEVFKWMAQWTNGTKAEDNGVSIKGA</sequence>
<keyword evidence="8" id="KW-1185">Reference proteome</keyword>
<evidence type="ECO:0000256" key="3">
    <source>
        <dbReference type="ARBA" id="ARBA00022729"/>
    </source>
</evidence>
<keyword evidence="2" id="KW-0645">Protease</keyword>
<dbReference type="Proteomes" id="UP001150907">
    <property type="component" value="Unassembled WGS sequence"/>
</dbReference>
<proteinExistence type="inferred from homology"/>
<reference evidence="7" key="1">
    <citation type="submission" date="2022-07" db="EMBL/GenBank/DDBJ databases">
        <title>Phylogenomic reconstructions and comparative analyses of Kickxellomycotina fungi.</title>
        <authorList>
            <person name="Reynolds N.K."/>
            <person name="Stajich J.E."/>
            <person name="Barry K."/>
            <person name="Grigoriev I.V."/>
            <person name="Crous P."/>
            <person name="Smith M.E."/>
        </authorList>
    </citation>
    <scope>NUCLEOTIDE SEQUENCE</scope>
    <source>
        <strain evidence="7">IMI 214461</strain>
    </source>
</reference>
<dbReference type="GO" id="GO:0006508">
    <property type="term" value="P:proteolysis"/>
    <property type="evidence" value="ECO:0007669"/>
    <property type="project" value="UniProtKB-KW"/>
</dbReference>
<name>A0A9W8BDY5_9FUNG</name>
<comment type="caution">
    <text evidence="7">The sequence shown here is derived from an EMBL/GenBank/DDBJ whole genome shotgun (WGS) entry which is preliminary data.</text>
</comment>
<dbReference type="InterPro" id="IPR029058">
    <property type="entry name" value="AB_hydrolase_fold"/>
</dbReference>
<evidence type="ECO:0000256" key="4">
    <source>
        <dbReference type="ARBA" id="ARBA00022801"/>
    </source>
</evidence>
<dbReference type="FunFam" id="3.40.50.1820:FF:000028">
    <property type="entry name" value="S9 family peptidase"/>
    <property type="match status" value="1"/>
</dbReference>
<dbReference type="OrthoDB" id="416344at2759"/>
<evidence type="ECO:0000256" key="2">
    <source>
        <dbReference type="ARBA" id="ARBA00022670"/>
    </source>
</evidence>
<feature type="domain" description="Peptidase S9 prolyl oligopeptidase catalytic" evidence="6">
    <location>
        <begin position="519"/>
        <end position="727"/>
    </location>
</feature>
<evidence type="ECO:0000256" key="1">
    <source>
        <dbReference type="ARBA" id="ARBA00010040"/>
    </source>
</evidence>
<keyword evidence="3" id="KW-0732">Signal</keyword>
<organism evidence="7 8">
    <name type="scientific">Coemansia thaxteri</name>
    <dbReference type="NCBI Taxonomy" id="2663907"/>
    <lineage>
        <taxon>Eukaryota</taxon>
        <taxon>Fungi</taxon>
        <taxon>Fungi incertae sedis</taxon>
        <taxon>Zoopagomycota</taxon>
        <taxon>Kickxellomycotina</taxon>
        <taxon>Kickxellomycetes</taxon>
        <taxon>Kickxellales</taxon>
        <taxon>Kickxellaceae</taxon>
        <taxon>Coemansia</taxon>
    </lineage>
</organism>
<gene>
    <name evidence="7" type="primary">dpp5_2</name>
    <name evidence="7" type="ORF">H4R26_001870</name>
</gene>
<dbReference type="PANTHER" id="PTHR42776">
    <property type="entry name" value="SERINE PEPTIDASE S9 FAMILY MEMBER"/>
    <property type="match status" value="1"/>
</dbReference>
<dbReference type="SUPFAM" id="SSF53474">
    <property type="entry name" value="alpha/beta-Hydrolases"/>
    <property type="match status" value="1"/>
</dbReference>
<evidence type="ECO:0000256" key="5">
    <source>
        <dbReference type="ARBA" id="ARBA00032829"/>
    </source>
</evidence>
<dbReference type="InterPro" id="IPR011042">
    <property type="entry name" value="6-blade_b-propeller_TolB-like"/>
</dbReference>
<dbReference type="Pfam" id="PF00326">
    <property type="entry name" value="Peptidase_S9"/>
    <property type="match status" value="1"/>
</dbReference>
<evidence type="ECO:0000313" key="8">
    <source>
        <dbReference type="Proteomes" id="UP001150907"/>
    </source>
</evidence>
<dbReference type="SUPFAM" id="SSF82171">
    <property type="entry name" value="DPP6 N-terminal domain-like"/>
    <property type="match status" value="1"/>
</dbReference>
<dbReference type="AlphaFoldDB" id="A0A9W8BDY5"/>